<dbReference type="InterPro" id="IPR028098">
    <property type="entry name" value="Glyco_trans_4-like_N"/>
</dbReference>
<keyword evidence="1 4" id="KW-0808">Transferase</keyword>
<dbReference type="Gene3D" id="3.40.50.2000">
    <property type="entry name" value="Glycogen Phosphorylase B"/>
    <property type="match status" value="2"/>
</dbReference>
<dbReference type="PANTHER" id="PTHR46401:SF2">
    <property type="entry name" value="GLYCOSYLTRANSFERASE WBBK-RELATED"/>
    <property type="match status" value="1"/>
</dbReference>
<feature type="domain" description="Glycosyltransferase subfamily 4-like N-terminal" evidence="3">
    <location>
        <begin position="52"/>
        <end position="163"/>
    </location>
</feature>
<dbReference type="PATRIC" id="fig|1618357.3.peg.204"/>
<accession>A0A0G1RI39</accession>
<dbReference type="Pfam" id="PF00534">
    <property type="entry name" value="Glycos_transf_1"/>
    <property type="match status" value="1"/>
</dbReference>
<feature type="domain" description="Glycosyl transferase family 1" evidence="2">
    <location>
        <begin position="180"/>
        <end position="319"/>
    </location>
</feature>
<dbReference type="InterPro" id="IPR001296">
    <property type="entry name" value="Glyco_trans_1"/>
</dbReference>
<protein>
    <submittedName>
        <fullName evidence="4">Glycosyl transferase, group 1</fullName>
    </submittedName>
</protein>
<sequence>MRVGIDVSQAVYGTGVSDYTIELVCNLQCVEVVPVGFSLRRQSDLKRLFPQVAVYPIPPTALDWLWNRLHVVNFENFAPGNIDIYHSSDWAQAPDSSKKVTTIHDLSPLLFPRESDPRIVSVHQARLRWVVKECDAVICVSKNSAADFQKLFDYPTSKINVIPEALPSRFLLKPNGYNLEPYLVAIGARQPRKNIPRLISAWQKFRHKFNLPEKLVIIGEPPQPSHLKGVIPKSTEVEFTGYVSDQKLIDLIAGAAAFVYPSLYEGFGLPILIAFHHRVPVACSNTSSIPEVAGPAATYFDPENEESMASGIASAIKNRRQLITTGSKQLTKFSWTKTAQSTLTVYKNILS</sequence>
<dbReference type="EMBL" id="LCNM01000003">
    <property type="protein sequence ID" value="KKU56732.1"/>
    <property type="molecule type" value="Genomic_DNA"/>
</dbReference>
<comment type="caution">
    <text evidence="4">The sequence shown here is derived from an EMBL/GenBank/DDBJ whole genome shotgun (WGS) entry which is preliminary data.</text>
</comment>
<dbReference type="CDD" id="cd03809">
    <property type="entry name" value="GT4_MtfB-like"/>
    <property type="match status" value="1"/>
</dbReference>
<proteinExistence type="predicted"/>
<evidence type="ECO:0000313" key="5">
    <source>
        <dbReference type="Proteomes" id="UP000034607"/>
    </source>
</evidence>
<organism evidence="4 5">
    <name type="scientific">Candidatus Amesbacteria bacterium GW2011_GWA2_47_11</name>
    <dbReference type="NCBI Taxonomy" id="1618357"/>
    <lineage>
        <taxon>Bacteria</taxon>
        <taxon>Candidatus Amesiibacteriota</taxon>
    </lineage>
</organism>
<reference evidence="4 5" key="1">
    <citation type="journal article" date="2015" name="Nature">
        <title>rRNA introns, odd ribosomes, and small enigmatic genomes across a large radiation of phyla.</title>
        <authorList>
            <person name="Brown C.T."/>
            <person name="Hug L.A."/>
            <person name="Thomas B.C."/>
            <person name="Sharon I."/>
            <person name="Castelle C.J."/>
            <person name="Singh A."/>
            <person name="Wilkins M.J."/>
            <person name="Williams K.H."/>
            <person name="Banfield J.F."/>
        </authorList>
    </citation>
    <scope>NUCLEOTIDE SEQUENCE [LARGE SCALE GENOMIC DNA]</scope>
</reference>
<gene>
    <name evidence="4" type="ORF">UX78_C0003G0008</name>
</gene>
<name>A0A0G1RI39_9BACT</name>
<dbReference type="Pfam" id="PF13439">
    <property type="entry name" value="Glyco_transf_4"/>
    <property type="match status" value="1"/>
</dbReference>
<dbReference type="SUPFAM" id="SSF53756">
    <property type="entry name" value="UDP-Glycosyltransferase/glycogen phosphorylase"/>
    <property type="match status" value="1"/>
</dbReference>
<dbReference type="GO" id="GO:0009103">
    <property type="term" value="P:lipopolysaccharide biosynthetic process"/>
    <property type="evidence" value="ECO:0007669"/>
    <property type="project" value="TreeGrafter"/>
</dbReference>
<evidence type="ECO:0000256" key="1">
    <source>
        <dbReference type="ARBA" id="ARBA00022679"/>
    </source>
</evidence>
<dbReference type="Proteomes" id="UP000034607">
    <property type="component" value="Unassembled WGS sequence"/>
</dbReference>
<dbReference type="PANTHER" id="PTHR46401">
    <property type="entry name" value="GLYCOSYLTRANSFERASE WBBK-RELATED"/>
    <property type="match status" value="1"/>
</dbReference>
<dbReference type="AlphaFoldDB" id="A0A0G1RI39"/>
<evidence type="ECO:0000259" key="2">
    <source>
        <dbReference type="Pfam" id="PF00534"/>
    </source>
</evidence>
<dbReference type="GO" id="GO:0016757">
    <property type="term" value="F:glycosyltransferase activity"/>
    <property type="evidence" value="ECO:0007669"/>
    <property type="project" value="InterPro"/>
</dbReference>
<evidence type="ECO:0000313" key="4">
    <source>
        <dbReference type="EMBL" id="KKU56732.1"/>
    </source>
</evidence>
<evidence type="ECO:0000259" key="3">
    <source>
        <dbReference type="Pfam" id="PF13439"/>
    </source>
</evidence>